<dbReference type="AlphaFoldDB" id="A0A1H1AY57"/>
<reference evidence="2 4" key="2">
    <citation type="submission" date="2019-06" db="EMBL/GenBank/DDBJ databases">
        <title>Pseudomonas bimorpha sp. nov. isolated from bovine raw milk and skim milk concentrate.</title>
        <authorList>
            <person name="Hofmann K."/>
            <person name="Huptas C."/>
            <person name="Doll E."/>
            <person name="Scherer S."/>
            <person name="Wenning M."/>
        </authorList>
    </citation>
    <scope>NUCLEOTIDE SEQUENCE [LARGE SCALE GENOMIC DNA]</scope>
    <source>
        <strain evidence="2 4">DSM 17515</strain>
    </source>
</reference>
<protein>
    <submittedName>
        <fullName evidence="2">Uncharacterized protein</fullName>
    </submittedName>
</protein>
<sequence>MNHRTVELTRELLDSTTQDNLKLSACWNSFGLYHQTQYVIRLSYSVHNLVESAVKKKGEDITWAEFQAFSTYLHETVHWWQFKGSTIGFIMSMCFPAQAHSNLESLQHLAKSKSAKKPLFDWAEAEMLQGRNHHTPDIAFANRAVNNTLDIEFYRSLILDRSRLKELAPEHYFNSVAHSFYVAYDVSINTLRAVFDPEAKFLPNPDTWRRGLEEQEQKGKIGHFYGSPIPIYSIKGLDIIEGQARFIQLQFLSSASKNKITIQQVKEDGYLKGEYGDAFRFFLESTNSKEPEFIDSPLVGLFLLLCDISLNPIEGFPKTIANIEKFPESIDCSYRFIFLCAAVKENPQVKDHIKDYSKKEYFETAQILTSHCNYEHPYEIPSLIKKWENDHISIKELLNQQKDFSYKEDNIVLKVLFSHFLAFNIDKYQAPEFFCWAGMHLNFENKDLNAEELWLKNLSLYSDSATDQTILPRMLPGKPEKNIVKTFNAFYAANILYSTSNQWVMEKGPFKYDFSWLNEQTEPEISESKTKELFEKLYSISPDKIPY</sequence>
<evidence type="ECO:0000313" key="4">
    <source>
        <dbReference type="Proteomes" id="UP000317267"/>
    </source>
</evidence>
<dbReference type="EMBL" id="FNKM01000002">
    <property type="protein sequence ID" value="SDQ44582.1"/>
    <property type="molecule type" value="Genomic_DNA"/>
</dbReference>
<proteinExistence type="predicted"/>
<dbReference type="Proteomes" id="UP000317267">
    <property type="component" value="Unassembled WGS sequence"/>
</dbReference>
<organism evidence="2 4">
    <name type="scientific">Pseudomonas grimontii</name>
    <dbReference type="NCBI Taxonomy" id="129847"/>
    <lineage>
        <taxon>Bacteria</taxon>
        <taxon>Pseudomonadati</taxon>
        <taxon>Pseudomonadota</taxon>
        <taxon>Gammaproteobacteria</taxon>
        <taxon>Pseudomonadales</taxon>
        <taxon>Pseudomonadaceae</taxon>
        <taxon>Pseudomonas</taxon>
    </lineage>
</organism>
<dbReference type="Proteomes" id="UP000198740">
    <property type="component" value="Unassembled WGS sequence"/>
</dbReference>
<dbReference type="EMBL" id="VFES01000011">
    <property type="protein sequence ID" value="TWR64645.1"/>
    <property type="molecule type" value="Genomic_DNA"/>
</dbReference>
<gene>
    <name evidence="2" type="ORF">FIV39_18080</name>
    <name evidence="1" type="ORF">SAMN04490186_0530</name>
</gene>
<accession>A0A1H1AY57</accession>
<dbReference type="OrthoDB" id="9149606at2"/>
<evidence type="ECO:0000313" key="1">
    <source>
        <dbReference type="EMBL" id="SDQ44582.1"/>
    </source>
</evidence>
<evidence type="ECO:0000313" key="2">
    <source>
        <dbReference type="EMBL" id="TWR64645.1"/>
    </source>
</evidence>
<evidence type="ECO:0000313" key="3">
    <source>
        <dbReference type="Proteomes" id="UP000198740"/>
    </source>
</evidence>
<comment type="caution">
    <text evidence="2">The sequence shown here is derived from an EMBL/GenBank/DDBJ whole genome shotgun (WGS) entry which is preliminary data.</text>
</comment>
<dbReference type="RefSeq" id="WP_090400373.1">
    <property type="nucleotide sequence ID" value="NZ_FNKM01000002.1"/>
</dbReference>
<name>A0A1H1AY57_9PSED</name>
<keyword evidence="3" id="KW-1185">Reference proteome</keyword>
<reference evidence="1 3" key="1">
    <citation type="submission" date="2016-10" db="EMBL/GenBank/DDBJ databases">
        <authorList>
            <person name="Varghese N."/>
            <person name="Submissions S."/>
        </authorList>
    </citation>
    <scope>NUCLEOTIDE SEQUENCE [LARGE SCALE GENOMIC DNA]</scope>
    <source>
        <strain evidence="1 3">BS2976</strain>
    </source>
</reference>